<sequence length="297" mass="33470">MPFSDLSDDILLEIALFFEQADHWCSFAALNSRCRAAALSVRLAIEKRPVKISDHSDSTIKALKKPTKELMNTIRKVKVTNGAIIETANEPAFGLDHLRNLILGSKMLDKLSFGGDFFTEFPLIAILNLFASLQTQSGRLPDNRIRALRLWEISCFEDCSNISPMGLAGLEILHIYWQKWSLTDESNRRKSSTTTCEVLGKMIKAASHTLQSLQIDLTGDMQAMRKFDIRMLAGDEGDMGAWKKLRKLRVEIDVDSSSPLSDCVGTLEAIADMFPNLETLELVTDAWRFKYMVLSRF</sequence>
<name>A0A4S8MF15_DENBC</name>
<evidence type="ECO:0000313" key="2">
    <source>
        <dbReference type="Proteomes" id="UP000297245"/>
    </source>
</evidence>
<organism evidence="1 2">
    <name type="scientific">Dendrothele bispora (strain CBS 962.96)</name>
    <dbReference type="NCBI Taxonomy" id="1314807"/>
    <lineage>
        <taxon>Eukaryota</taxon>
        <taxon>Fungi</taxon>
        <taxon>Dikarya</taxon>
        <taxon>Basidiomycota</taxon>
        <taxon>Agaricomycotina</taxon>
        <taxon>Agaricomycetes</taxon>
        <taxon>Agaricomycetidae</taxon>
        <taxon>Agaricales</taxon>
        <taxon>Agaricales incertae sedis</taxon>
        <taxon>Dendrothele</taxon>
    </lineage>
</organism>
<keyword evidence="2" id="KW-1185">Reference proteome</keyword>
<evidence type="ECO:0008006" key="3">
    <source>
        <dbReference type="Google" id="ProtNLM"/>
    </source>
</evidence>
<dbReference type="AlphaFoldDB" id="A0A4S8MF15"/>
<protein>
    <recommendedName>
        <fullName evidence="3">F-box domain-containing protein</fullName>
    </recommendedName>
</protein>
<dbReference type="OrthoDB" id="3025297at2759"/>
<evidence type="ECO:0000313" key="1">
    <source>
        <dbReference type="EMBL" id="THV01213.1"/>
    </source>
</evidence>
<proteinExistence type="predicted"/>
<dbReference type="EMBL" id="ML179093">
    <property type="protein sequence ID" value="THV01213.1"/>
    <property type="molecule type" value="Genomic_DNA"/>
</dbReference>
<dbReference type="Proteomes" id="UP000297245">
    <property type="component" value="Unassembled WGS sequence"/>
</dbReference>
<reference evidence="1 2" key="1">
    <citation type="journal article" date="2019" name="Nat. Ecol. Evol.">
        <title>Megaphylogeny resolves global patterns of mushroom evolution.</title>
        <authorList>
            <person name="Varga T."/>
            <person name="Krizsan K."/>
            <person name="Foldi C."/>
            <person name="Dima B."/>
            <person name="Sanchez-Garcia M."/>
            <person name="Sanchez-Ramirez S."/>
            <person name="Szollosi G.J."/>
            <person name="Szarkandi J.G."/>
            <person name="Papp V."/>
            <person name="Albert L."/>
            <person name="Andreopoulos W."/>
            <person name="Angelini C."/>
            <person name="Antonin V."/>
            <person name="Barry K.W."/>
            <person name="Bougher N.L."/>
            <person name="Buchanan P."/>
            <person name="Buyck B."/>
            <person name="Bense V."/>
            <person name="Catcheside P."/>
            <person name="Chovatia M."/>
            <person name="Cooper J."/>
            <person name="Damon W."/>
            <person name="Desjardin D."/>
            <person name="Finy P."/>
            <person name="Geml J."/>
            <person name="Haridas S."/>
            <person name="Hughes K."/>
            <person name="Justo A."/>
            <person name="Karasinski D."/>
            <person name="Kautmanova I."/>
            <person name="Kiss B."/>
            <person name="Kocsube S."/>
            <person name="Kotiranta H."/>
            <person name="LaButti K.M."/>
            <person name="Lechner B.E."/>
            <person name="Liimatainen K."/>
            <person name="Lipzen A."/>
            <person name="Lukacs Z."/>
            <person name="Mihaltcheva S."/>
            <person name="Morgado L.N."/>
            <person name="Niskanen T."/>
            <person name="Noordeloos M.E."/>
            <person name="Ohm R.A."/>
            <person name="Ortiz-Santana B."/>
            <person name="Ovrebo C."/>
            <person name="Racz N."/>
            <person name="Riley R."/>
            <person name="Savchenko A."/>
            <person name="Shiryaev A."/>
            <person name="Soop K."/>
            <person name="Spirin V."/>
            <person name="Szebenyi C."/>
            <person name="Tomsovsky M."/>
            <person name="Tulloss R.E."/>
            <person name="Uehling J."/>
            <person name="Grigoriev I.V."/>
            <person name="Vagvolgyi C."/>
            <person name="Papp T."/>
            <person name="Martin F.M."/>
            <person name="Miettinen O."/>
            <person name="Hibbett D.S."/>
            <person name="Nagy L.G."/>
        </authorList>
    </citation>
    <scope>NUCLEOTIDE SEQUENCE [LARGE SCALE GENOMIC DNA]</scope>
    <source>
        <strain evidence="1 2">CBS 962.96</strain>
    </source>
</reference>
<accession>A0A4S8MF15</accession>
<gene>
    <name evidence="1" type="ORF">K435DRAFT_413102</name>
</gene>